<evidence type="ECO:0000313" key="3">
    <source>
        <dbReference type="Proteomes" id="UP000059680"/>
    </source>
</evidence>
<sequence length="72" mass="8472">STICISHAEKRKKKGKRKCTRRARAHSEGGRCTLALNQQRSSDQAVFLFFFFFSPIRFKSSDAFSFFFFSWH</sequence>
<accession>A0A0P0WQV0</accession>
<feature type="region of interest" description="Disordered" evidence="1">
    <location>
        <begin position="1"/>
        <end position="24"/>
    </location>
</feature>
<organism evidence="2 3">
    <name type="scientific">Oryza sativa subsp. japonica</name>
    <name type="common">Rice</name>
    <dbReference type="NCBI Taxonomy" id="39947"/>
    <lineage>
        <taxon>Eukaryota</taxon>
        <taxon>Viridiplantae</taxon>
        <taxon>Streptophyta</taxon>
        <taxon>Embryophyta</taxon>
        <taxon>Tracheophyta</taxon>
        <taxon>Spermatophyta</taxon>
        <taxon>Magnoliopsida</taxon>
        <taxon>Liliopsida</taxon>
        <taxon>Poales</taxon>
        <taxon>Poaceae</taxon>
        <taxon>BOP clade</taxon>
        <taxon>Oryzoideae</taxon>
        <taxon>Oryzeae</taxon>
        <taxon>Oryzinae</taxon>
        <taxon>Oryza</taxon>
        <taxon>Oryza sativa</taxon>
    </lineage>
</organism>
<reference evidence="2 3" key="3">
    <citation type="journal article" date="2013" name="Rice">
        <title>Improvement of the Oryza sativa Nipponbare reference genome using next generation sequence and optical map data.</title>
        <authorList>
            <person name="Kawahara Y."/>
            <person name="de la Bastide M."/>
            <person name="Hamilton J.P."/>
            <person name="Kanamori H."/>
            <person name="McCombie W.R."/>
            <person name="Ouyang S."/>
            <person name="Schwartz D.C."/>
            <person name="Tanaka T."/>
            <person name="Wu J."/>
            <person name="Zhou S."/>
            <person name="Childs K.L."/>
            <person name="Davidson R.M."/>
            <person name="Lin H."/>
            <person name="Quesada-Ocampo L."/>
            <person name="Vaillancourt B."/>
            <person name="Sakai H."/>
            <person name="Lee S.S."/>
            <person name="Kim J."/>
            <person name="Numa H."/>
            <person name="Itoh T."/>
            <person name="Buell C.R."/>
            <person name="Matsumoto T."/>
        </authorList>
    </citation>
    <scope>NUCLEOTIDE SEQUENCE [LARGE SCALE GENOMIC DNA]</scope>
    <source>
        <strain evidence="3">cv. Nipponbare</strain>
    </source>
</reference>
<feature type="compositionally biased region" description="Basic residues" evidence="1">
    <location>
        <begin position="9"/>
        <end position="24"/>
    </location>
</feature>
<evidence type="ECO:0000256" key="1">
    <source>
        <dbReference type="SAM" id="MobiDB-lite"/>
    </source>
</evidence>
<dbReference type="EMBL" id="AP014961">
    <property type="protein sequence ID" value="BAS95348.1"/>
    <property type="molecule type" value="Genomic_DNA"/>
</dbReference>
<dbReference type="Proteomes" id="UP000059680">
    <property type="component" value="Chromosome 5"/>
</dbReference>
<reference evidence="2 3" key="2">
    <citation type="journal article" date="2013" name="Plant Cell Physiol.">
        <title>Rice Annotation Project Database (RAP-DB): an integrative and interactive database for rice genomics.</title>
        <authorList>
            <person name="Sakai H."/>
            <person name="Lee S.S."/>
            <person name="Tanaka T."/>
            <person name="Numa H."/>
            <person name="Kim J."/>
            <person name="Kawahara Y."/>
            <person name="Wakimoto H."/>
            <person name="Yang C.C."/>
            <person name="Iwamoto M."/>
            <person name="Abe T."/>
            <person name="Yamada Y."/>
            <person name="Muto A."/>
            <person name="Inokuchi H."/>
            <person name="Ikemura T."/>
            <person name="Matsumoto T."/>
            <person name="Sasaki T."/>
            <person name="Itoh T."/>
        </authorList>
    </citation>
    <scope>NUCLEOTIDE SEQUENCE [LARGE SCALE GENOMIC DNA]</scope>
    <source>
        <strain evidence="3">cv. Nipponbare</strain>
    </source>
</reference>
<dbReference type="AlphaFoldDB" id="A0A0P0WQV0"/>
<evidence type="ECO:0000313" key="2">
    <source>
        <dbReference type="EMBL" id="BAS95348.1"/>
    </source>
</evidence>
<name>A0A0P0WQV0_ORYSJ</name>
<dbReference type="Gramene" id="Os05t0563900-01">
    <property type="protein sequence ID" value="Os05t0563900-01"/>
    <property type="gene ID" value="Os05g0563900"/>
</dbReference>
<reference evidence="3" key="1">
    <citation type="journal article" date="2005" name="Nature">
        <title>The map-based sequence of the rice genome.</title>
        <authorList>
            <consortium name="International rice genome sequencing project (IRGSP)"/>
            <person name="Matsumoto T."/>
            <person name="Wu J."/>
            <person name="Kanamori H."/>
            <person name="Katayose Y."/>
            <person name="Fujisawa M."/>
            <person name="Namiki N."/>
            <person name="Mizuno H."/>
            <person name="Yamamoto K."/>
            <person name="Antonio B.A."/>
            <person name="Baba T."/>
            <person name="Sakata K."/>
            <person name="Nagamura Y."/>
            <person name="Aoki H."/>
            <person name="Arikawa K."/>
            <person name="Arita K."/>
            <person name="Bito T."/>
            <person name="Chiden Y."/>
            <person name="Fujitsuka N."/>
            <person name="Fukunaka R."/>
            <person name="Hamada M."/>
            <person name="Harada C."/>
            <person name="Hayashi A."/>
            <person name="Hijishita S."/>
            <person name="Honda M."/>
            <person name="Hosokawa S."/>
            <person name="Ichikawa Y."/>
            <person name="Idonuma A."/>
            <person name="Iijima M."/>
            <person name="Ikeda M."/>
            <person name="Ikeno M."/>
            <person name="Ito K."/>
            <person name="Ito S."/>
            <person name="Ito T."/>
            <person name="Ito Y."/>
            <person name="Ito Y."/>
            <person name="Iwabuchi A."/>
            <person name="Kamiya K."/>
            <person name="Karasawa W."/>
            <person name="Kurita K."/>
            <person name="Katagiri S."/>
            <person name="Kikuta A."/>
            <person name="Kobayashi H."/>
            <person name="Kobayashi N."/>
            <person name="Machita K."/>
            <person name="Maehara T."/>
            <person name="Masukawa M."/>
            <person name="Mizubayashi T."/>
            <person name="Mukai Y."/>
            <person name="Nagasaki H."/>
            <person name="Nagata Y."/>
            <person name="Naito S."/>
            <person name="Nakashima M."/>
            <person name="Nakama Y."/>
            <person name="Nakamichi Y."/>
            <person name="Nakamura M."/>
            <person name="Meguro A."/>
            <person name="Negishi M."/>
            <person name="Ohta I."/>
            <person name="Ohta T."/>
            <person name="Okamoto M."/>
            <person name="Ono N."/>
            <person name="Saji S."/>
            <person name="Sakaguchi M."/>
            <person name="Sakai K."/>
            <person name="Shibata M."/>
            <person name="Shimokawa T."/>
            <person name="Song J."/>
            <person name="Takazaki Y."/>
            <person name="Terasawa K."/>
            <person name="Tsugane M."/>
            <person name="Tsuji K."/>
            <person name="Ueda S."/>
            <person name="Waki K."/>
            <person name="Yamagata H."/>
            <person name="Yamamoto M."/>
            <person name="Yamamoto S."/>
            <person name="Yamane H."/>
            <person name="Yoshiki S."/>
            <person name="Yoshihara R."/>
            <person name="Yukawa K."/>
            <person name="Zhong H."/>
            <person name="Yano M."/>
            <person name="Yuan Q."/>
            <person name="Ouyang S."/>
            <person name="Liu J."/>
            <person name="Jones K.M."/>
            <person name="Gansberger K."/>
            <person name="Moffat K."/>
            <person name="Hill J."/>
            <person name="Bera J."/>
            <person name="Fadrosh D."/>
            <person name="Jin S."/>
            <person name="Johri S."/>
            <person name="Kim M."/>
            <person name="Overton L."/>
            <person name="Reardon M."/>
            <person name="Tsitrin T."/>
            <person name="Vuong H."/>
            <person name="Weaver B."/>
            <person name="Ciecko A."/>
            <person name="Tallon L."/>
            <person name="Jackson J."/>
            <person name="Pai G."/>
            <person name="Aken S.V."/>
            <person name="Utterback T."/>
            <person name="Reidmuller S."/>
            <person name="Feldblyum T."/>
            <person name="Hsiao J."/>
            <person name="Zismann V."/>
            <person name="Iobst S."/>
            <person name="de Vazeille A.R."/>
            <person name="Buell C.R."/>
            <person name="Ying K."/>
            <person name="Li Y."/>
            <person name="Lu T."/>
            <person name="Huang Y."/>
            <person name="Zhao Q."/>
            <person name="Feng Q."/>
            <person name="Zhang L."/>
            <person name="Zhu J."/>
            <person name="Weng Q."/>
            <person name="Mu J."/>
            <person name="Lu Y."/>
            <person name="Fan D."/>
            <person name="Liu Y."/>
            <person name="Guan J."/>
            <person name="Zhang Y."/>
            <person name="Yu S."/>
            <person name="Liu X."/>
            <person name="Zhang Y."/>
            <person name="Hong G."/>
            <person name="Han B."/>
            <person name="Choisne N."/>
            <person name="Demange N."/>
            <person name="Orjeda G."/>
            <person name="Samain S."/>
            <person name="Cattolico L."/>
            <person name="Pelletier E."/>
            <person name="Couloux A."/>
            <person name="Segurens B."/>
            <person name="Wincker P."/>
            <person name="D'Hont A."/>
            <person name="Scarpelli C."/>
            <person name="Weissenbach J."/>
            <person name="Salanoubat M."/>
            <person name="Quetier F."/>
            <person name="Yu Y."/>
            <person name="Kim H.R."/>
            <person name="Rambo T."/>
            <person name="Currie J."/>
            <person name="Collura K."/>
            <person name="Luo M."/>
            <person name="Yang T."/>
            <person name="Ammiraju J.S.S."/>
            <person name="Engler F."/>
            <person name="Soderlund C."/>
            <person name="Wing R.A."/>
            <person name="Palmer L.E."/>
            <person name="de la Bastide M."/>
            <person name="Spiegel L."/>
            <person name="Nascimento L."/>
            <person name="Zutavern T."/>
            <person name="O'Shaughnessy A."/>
            <person name="Dike S."/>
            <person name="Dedhia N."/>
            <person name="Preston R."/>
            <person name="Balija V."/>
            <person name="McCombie W.R."/>
            <person name="Chow T."/>
            <person name="Chen H."/>
            <person name="Chung M."/>
            <person name="Chen C."/>
            <person name="Shaw J."/>
            <person name="Wu H."/>
            <person name="Hsiao K."/>
            <person name="Chao Y."/>
            <person name="Chu M."/>
            <person name="Cheng C."/>
            <person name="Hour A."/>
            <person name="Lee P."/>
            <person name="Lin S."/>
            <person name="Lin Y."/>
            <person name="Liou J."/>
            <person name="Liu S."/>
            <person name="Hsing Y."/>
            <person name="Raghuvanshi S."/>
            <person name="Mohanty A."/>
            <person name="Bharti A.K."/>
            <person name="Gaur A."/>
            <person name="Gupta V."/>
            <person name="Kumar D."/>
            <person name="Ravi V."/>
            <person name="Vij S."/>
            <person name="Kapur A."/>
            <person name="Khurana P."/>
            <person name="Khurana P."/>
            <person name="Khurana J.P."/>
            <person name="Tyagi A.K."/>
            <person name="Gaikwad K."/>
            <person name="Singh A."/>
            <person name="Dalal V."/>
            <person name="Srivastava S."/>
            <person name="Dixit A."/>
            <person name="Pal A.K."/>
            <person name="Ghazi I.A."/>
            <person name="Yadav M."/>
            <person name="Pandit A."/>
            <person name="Bhargava A."/>
            <person name="Sureshbabu K."/>
            <person name="Batra K."/>
            <person name="Sharma T.R."/>
            <person name="Mohapatra T."/>
            <person name="Singh N.K."/>
            <person name="Messing J."/>
            <person name="Nelson A.B."/>
            <person name="Fuks G."/>
            <person name="Kavchok S."/>
            <person name="Keizer G."/>
            <person name="Linton E."/>
            <person name="Llaca V."/>
            <person name="Song R."/>
            <person name="Tanyolac B."/>
            <person name="Young S."/>
            <person name="Ho-Il K."/>
            <person name="Hahn J.H."/>
            <person name="Sangsakoo G."/>
            <person name="Vanavichit A."/>
            <person name="de Mattos Luiz.A.T."/>
            <person name="Zimmer P.D."/>
            <person name="Malone G."/>
            <person name="Dellagostin O."/>
            <person name="de Oliveira A.C."/>
            <person name="Bevan M."/>
            <person name="Bancroft I."/>
            <person name="Minx P."/>
            <person name="Cordum H."/>
            <person name="Wilson R."/>
            <person name="Cheng Z."/>
            <person name="Jin W."/>
            <person name="Jiang J."/>
            <person name="Leong S.A."/>
            <person name="Iwama H."/>
            <person name="Gojobori T."/>
            <person name="Itoh T."/>
            <person name="Niimura Y."/>
            <person name="Fujii Y."/>
            <person name="Habara T."/>
            <person name="Sakai H."/>
            <person name="Sato Y."/>
            <person name="Wilson G."/>
            <person name="Kumar K."/>
            <person name="McCouch S."/>
            <person name="Juretic N."/>
            <person name="Hoen D."/>
            <person name="Wright S."/>
            <person name="Bruskiewich R."/>
            <person name="Bureau T."/>
            <person name="Miyao A."/>
            <person name="Hirochika H."/>
            <person name="Nishikawa T."/>
            <person name="Kadowaki K."/>
            <person name="Sugiura M."/>
            <person name="Burr B."/>
            <person name="Sasaki T."/>
        </authorList>
    </citation>
    <scope>NUCLEOTIDE SEQUENCE [LARGE SCALE GENOMIC DNA]</scope>
    <source>
        <strain evidence="3">cv. Nipponbare</strain>
    </source>
</reference>
<keyword evidence="3" id="KW-1185">Reference proteome</keyword>
<protein>
    <submittedName>
        <fullName evidence="2">Os05g0563900 protein</fullName>
    </submittedName>
</protein>
<proteinExistence type="predicted"/>
<gene>
    <name evidence="2" type="ordered locus">Os05g0563900</name>
    <name evidence="2" type="ORF">OSNPB_050563900</name>
</gene>
<feature type="non-terminal residue" evidence="2">
    <location>
        <position position="1"/>
    </location>
</feature>